<accession>A0A6G8RA88</accession>
<proteinExistence type="predicted"/>
<evidence type="ECO:0000256" key="1">
    <source>
        <dbReference type="SAM" id="MobiDB-lite"/>
    </source>
</evidence>
<feature type="region of interest" description="Disordered" evidence="1">
    <location>
        <begin position="86"/>
        <end position="131"/>
    </location>
</feature>
<protein>
    <submittedName>
        <fullName evidence="2">Uncharacterized protein</fullName>
    </submittedName>
</protein>
<dbReference type="EMBL" id="MT074435">
    <property type="protein sequence ID" value="QIN98316.1"/>
    <property type="molecule type" value="Genomic_DNA"/>
</dbReference>
<name>A0A6G8RA88_9CAUD</name>
<sequence length="131" mass="13849">MSNQPSMSLVYQAPANTGEFAGTIHVIHAEEIISIAFVEKTKKEKALRVTTKSGIIDVTDIAAGQALRTMFNNYCILIGATMHMQPEETTDGTEPTRTGIDGHGTAVRQAGESEPLDGTSESGPGDVASDN</sequence>
<gene>
    <name evidence="2" type="ORF">brorfarstad_25</name>
</gene>
<evidence type="ECO:0000313" key="3">
    <source>
        <dbReference type="Proteomes" id="UP000500968"/>
    </source>
</evidence>
<organism evidence="2 3">
    <name type="scientific">Salmonella phage brorfarstad</name>
    <dbReference type="NCBI Taxonomy" id="2713286"/>
    <lineage>
        <taxon>Viruses</taxon>
        <taxon>Duplodnaviria</taxon>
        <taxon>Heunggongvirae</taxon>
        <taxon>Uroviricota</taxon>
        <taxon>Caudoviricetes</taxon>
        <taxon>Rosemountvirus</taxon>
        <taxon>Rosemountvirus SE13</taxon>
    </lineage>
</organism>
<evidence type="ECO:0000313" key="2">
    <source>
        <dbReference type="EMBL" id="QIN98316.1"/>
    </source>
</evidence>
<reference evidence="3" key="1">
    <citation type="submission" date="2020-02" db="EMBL/GenBank/DDBJ databases">
        <authorList>
            <person name="Olsen N.S."/>
            <person name="Forero-Junco L."/>
            <person name="Kot W."/>
            <person name="Hansen L.H."/>
        </authorList>
    </citation>
    <scope>NUCLEOTIDE SEQUENCE [LARGE SCALE GENOMIC DNA]</scope>
</reference>
<dbReference type="Proteomes" id="UP000500968">
    <property type="component" value="Segment"/>
</dbReference>